<keyword evidence="1" id="KW-0472">Membrane</keyword>
<keyword evidence="1" id="KW-0812">Transmembrane</keyword>
<evidence type="ECO:0000256" key="1">
    <source>
        <dbReference type="SAM" id="Phobius"/>
    </source>
</evidence>
<organism evidence="2">
    <name type="scientific">Erpobdella octoculata</name>
    <dbReference type="NCBI Taxonomy" id="39305"/>
    <lineage>
        <taxon>Eukaryota</taxon>
        <taxon>Metazoa</taxon>
        <taxon>Spiralia</taxon>
        <taxon>Lophotrochozoa</taxon>
        <taxon>Annelida</taxon>
        <taxon>Clitellata</taxon>
        <taxon>Hirudinea</taxon>
        <taxon>Hirudinida</taxon>
        <taxon>Erpobdelliformes</taxon>
        <taxon>Erpobdellidae</taxon>
        <taxon>Erpobdella</taxon>
    </lineage>
</organism>
<gene>
    <name evidence="2" type="primary">ATP8</name>
</gene>
<geneLocation type="mitochondrion" evidence="2"/>
<evidence type="ECO:0000313" key="2">
    <source>
        <dbReference type="EMBL" id="QMP96492.1"/>
    </source>
</evidence>
<feature type="transmembrane region" description="Helical" evidence="1">
    <location>
        <begin position="6"/>
        <end position="30"/>
    </location>
</feature>
<dbReference type="AlphaFoldDB" id="A0A7D7J1E2"/>
<reference evidence="2" key="1">
    <citation type="submission" date="2020-04" db="EMBL/GenBank/DDBJ databases">
        <title>DNAmark Project.</title>
        <authorList>
            <person name="Leerhoei F."/>
        </authorList>
    </citation>
    <scope>NUCLEOTIDE SEQUENCE</scope>
    <source>
        <strain evidence="2">DM1199</strain>
    </source>
</reference>
<proteinExistence type="predicted"/>
<name>A0A7D7J1E2_9ANNE</name>
<accession>A0A7D7J1E2</accession>
<dbReference type="EMBL" id="MT410851">
    <property type="protein sequence ID" value="QMP96492.1"/>
    <property type="molecule type" value="Genomic_DNA"/>
</dbReference>
<protein>
    <submittedName>
        <fullName evidence="2">ATP synthase F0 subunit 8</fullName>
    </submittedName>
</protein>
<keyword evidence="1" id="KW-1133">Transmembrane helix</keyword>
<keyword evidence="2" id="KW-0496">Mitochondrion</keyword>
<sequence length="51" mass="6361">MPHLSPMSWLIMFVILLMLLVVVLSFFWWFDMKNYMPFAMMKTQSTKKWKW</sequence>